<dbReference type="PANTHER" id="PTHR22796:SF1">
    <property type="entry name" value="VWFA DOMAIN-CONTAINING PROTEIN"/>
    <property type="match status" value="1"/>
</dbReference>
<dbReference type="InterPro" id="IPR036465">
    <property type="entry name" value="vWFA_dom_sf"/>
</dbReference>
<dbReference type="InterPro" id="IPR002035">
    <property type="entry name" value="VWF_A"/>
</dbReference>
<gene>
    <name evidence="2" type="ORF">FIBSPDRAFT_769606</name>
</gene>
<proteinExistence type="predicted"/>
<feature type="domain" description="VWFA" evidence="1">
    <location>
        <begin position="1108"/>
        <end position="1325"/>
    </location>
</feature>
<dbReference type="SUPFAM" id="SSF52540">
    <property type="entry name" value="P-loop containing nucleoside triphosphate hydrolases"/>
    <property type="match status" value="1"/>
</dbReference>
<organism evidence="2 3">
    <name type="scientific">Athelia psychrophila</name>
    <dbReference type="NCBI Taxonomy" id="1759441"/>
    <lineage>
        <taxon>Eukaryota</taxon>
        <taxon>Fungi</taxon>
        <taxon>Dikarya</taxon>
        <taxon>Basidiomycota</taxon>
        <taxon>Agaricomycotina</taxon>
        <taxon>Agaricomycetes</taxon>
        <taxon>Agaricomycetidae</taxon>
        <taxon>Atheliales</taxon>
        <taxon>Atheliaceae</taxon>
        <taxon>Athelia</taxon>
    </lineage>
</organism>
<dbReference type="SMART" id="SM00327">
    <property type="entry name" value="VWA"/>
    <property type="match status" value="1"/>
</dbReference>
<dbReference type="SUPFAM" id="SSF53300">
    <property type="entry name" value="vWA-like"/>
    <property type="match status" value="1"/>
</dbReference>
<dbReference type="InterPro" id="IPR015894">
    <property type="entry name" value="Guanylate-bd_N"/>
</dbReference>
<dbReference type="Pfam" id="PF02263">
    <property type="entry name" value="GBP"/>
    <property type="match status" value="1"/>
</dbReference>
<feature type="non-terminal residue" evidence="2">
    <location>
        <position position="1"/>
    </location>
</feature>
<dbReference type="EMBL" id="KV418205">
    <property type="protein sequence ID" value="KZP02990.1"/>
    <property type="molecule type" value="Genomic_DNA"/>
</dbReference>
<dbReference type="OrthoDB" id="2343366at2759"/>
<dbReference type="Gene3D" id="3.40.50.410">
    <property type="entry name" value="von Willebrand factor, type A domain"/>
    <property type="match status" value="1"/>
</dbReference>
<dbReference type="GO" id="GO:0005525">
    <property type="term" value="F:GTP binding"/>
    <property type="evidence" value="ECO:0007669"/>
    <property type="project" value="InterPro"/>
</dbReference>
<dbReference type="InterPro" id="IPR027417">
    <property type="entry name" value="P-loop_NTPase"/>
</dbReference>
<protein>
    <recommendedName>
        <fullName evidence="1">VWFA domain-containing protein</fullName>
    </recommendedName>
</protein>
<evidence type="ECO:0000313" key="2">
    <source>
        <dbReference type="EMBL" id="KZP02990.1"/>
    </source>
</evidence>
<dbReference type="STRING" id="436010.A0A167TJ21"/>
<evidence type="ECO:0000259" key="1">
    <source>
        <dbReference type="PROSITE" id="PS50234"/>
    </source>
</evidence>
<dbReference type="Gene3D" id="3.40.50.300">
    <property type="entry name" value="P-loop containing nucleotide triphosphate hydrolases"/>
    <property type="match status" value="1"/>
</dbReference>
<dbReference type="Proteomes" id="UP000076532">
    <property type="component" value="Unassembled WGS sequence"/>
</dbReference>
<dbReference type="GO" id="GO:0003924">
    <property type="term" value="F:GTPase activity"/>
    <property type="evidence" value="ECO:0007669"/>
    <property type="project" value="InterPro"/>
</dbReference>
<sequence length="1344" mass="148320">LVDSSAQARIFSLVTLQFRPATLQLTHIPTAVYSSPDGSCLVIAHVQDASTKITAYHWGSFGSTEGILLDIPKLPVDSVAVLSSLGRRSAVHLIFLDTSAHQCRSYALDITRKVTEFMFQQQEVSAVSRNAPSTLHNCLIECHAEVWTRFPVVPAIQRQAITSSSRRRDRRLLFVTDRDHQLFSPHFFDMINTFERSTRKPAGDVLKNIAVVSTTFPNMLSTMEGVISEFRTGEWLVNMLCLIPIHIAIAKENRFIPLKDGVSSTDLEKALLGAEVSQIVDSLSFGWYESIFQSYMVSKPVRVVSSMGEQSVGKSFALNHLADTSFAGSAMRTTEGVWMSVTPTEDALIVSLDFEGVHSIERSAQEDTLLVLFNTAISNLVLFRNNFALSRDIAGLFQSFQSSSTVLDPAANPTLFQSTLVIIIKDVVDSDKAEIAREFSLKFQKIVQDEQDANFITKLHAGKLSIIPWPVIESRDFYRLFPTLKKSLDKQIVTHRTAGEFLHTLKTLMAKLKANDWGALSQTMATHRAQLLLSLLPNALIFGLSEVHPEPVPLKNFDTDVTITQPDSAALFSLASSADRGAEREETLASLRNFWEMENPRQSMQDDPWFSALSKYLESIAEMRVRHVQEWVDSNLSRFQTGQENIQELRRTLQSATTDLTANIQLCGTKCASCHLACVQSRSHKGPHDCCTSHRCLCTCEFCDSAELKGCTMLAGHSGKHICAVAAHLCGEPCKLTDKVGCLTECINMVGHADDDHMCAASVHMCGEPCELQNMKLADGSSLSCPGTCRIPSDKPHDRHICDERRCPAKCQLCNHLCSIQDHLHGLGNGAVHLCGQEHTCTALCAALGICEIATAPQSIEATFTGKHETFEYTKVGSAAKRLKCIKPISPGETQHSGAHSHSMDKQPFHFCEKKCENCGYFCTLPLGHSQKLHETSHGSMSQTRWAVEGPTDSTLELEGRKFSSNDDGAPMMCNLVCQAMGRHAHVEYCRAESGSSCGGSEVQHIPSRMVPEPDRNKDFVTHNLYWERADPYSREDKANFAKCDAMCSGPEHTTTTSGGPSQPSYCILPLFHGPPNSPFDVRGLGYVSQDGHQFSCKNPAVMQQAFHIIFVIDRSSSMAKGDRHPLPNTPVTNLIAIQSDNRLGAVLSSLHSFWSSRHAAVAAGAQTANRRDSYSVIMFHRDIINPLTHDFSSSPDQLLAALLPYRPARGTNYTSAIQKAQTVMERNWNTERSPIIIFLSDGESSISDQTMQNLCRAAVQRGYTLSFHAVSFGRNRAAPSLRRMAQIAQDAQNNAPRDPLMPAEAMVQSSYSEALDSVRLAETFLGIADSLKKPRGSLFTLKP</sequence>
<name>A0A167TJ21_9AGAM</name>
<keyword evidence="3" id="KW-1185">Reference proteome</keyword>
<reference evidence="2 3" key="1">
    <citation type="journal article" date="2016" name="Mol. Biol. Evol.">
        <title>Comparative Genomics of Early-Diverging Mushroom-Forming Fungi Provides Insights into the Origins of Lignocellulose Decay Capabilities.</title>
        <authorList>
            <person name="Nagy L.G."/>
            <person name="Riley R."/>
            <person name="Tritt A."/>
            <person name="Adam C."/>
            <person name="Daum C."/>
            <person name="Floudas D."/>
            <person name="Sun H."/>
            <person name="Yadav J.S."/>
            <person name="Pangilinan J."/>
            <person name="Larsson K.H."/>
            <person name="Matsuura K."/>
            <person name="Barry K."/>
            <person name="Labutti K."/>
            <person name="Kuo R."/>
            <person name="Ohm R.A."/>
            <person name="Bhattacharya S.S."/>
            <person name="Shirouzu T."/>
            <person name="Yoshinaga Y."/>
            <person name="Martin F.M."/>
            <person name="Grigoriev I.V."/>
            <person name="Hibbett D.S."/>
        </authorList>
    </citation>
    <scope>NUCLEOTIDE SEQUENCE [LARGE SCALE GENOMIC DNA]</scope>
    <source>
        <strain evidence="2 3">CBS 109695</strain>
    </source>
</reference>
<dbReference type="CDD" id="cd00198">
    <property type="entry name" value="vWFA"/>
    <property type="match status" value="1"/>
</dbReference>
<dbReference type="PROSITE" id="PS50234">
    <property type="entry name" value="VWFA"/>
    <property type="match status" value="1"/>
</dbReference>
<evidence type="ECO:0000313" key="3">
    <source>
        <dbReference type="Proteomes" id="UP000076532"/>
    </source>
</evidence>
<dbReference type="PANTHER" id="PTHR22796">
    <property type="entry name" value="URG4-RELATED"/>
    <property type="match status" value="1"/>
</dbReference>
<dbReference type="Pfam" id="PF13519">
    <property type="entry name" value="VWA_2"/>
    <property type="match status" value="1"/>
</dbReference>
<accession>A0A167TJ21</accession>